<organism evidence="2 3">
    <name type="scientific">Silvimonas amylolytica</name>
    <dbReference type="NCBI Taxonomy" id="449663"/>
    <lineage>
        <taxon>Bacteria</taxon>
        <taxon>Pseudomonadati</taxon>
        <taxon>Pseudomonadota</taxon>
        <taxon>Betaproteobacteria</taxon>
        <taxon>Neisseriales</taxon>
        <taxon>Chitinibacteraceae</taxon>
        <taxon>Silvimonas</taxon>
    </lineage>
</organism>
<dbReference type="Proteomes" id="UP000621859">
    <property type="component" value="Unassembled WGS sequence"/>
</dbReference>
<name>A0ABQ2PLR7_9NEIS</name>
<evidence type="ECO:0000256" key="1">
    <source>
        <dbReference type="SAM" id="Phobius"/>
    </source>
</evidence>
<keyword evidence="3" id="KW-1185">Reference proteome</keyword>
<feature type="transmembrane region" description="Helical" evidence="1">
    <location>
        <begin position="12"/>
        <end position="33"/>
    </location>
</feature>
<protein>
    <submittedName>
        <fullName evidence="2">Uncharacterized protein</fullName>
    </submittedName>
</protein>
<keyword evidence="1" id="KW-0472">Membrane</keyword>
<gene>
    <name evidence="2" type="ORF">GCM10010971_20920</name>
</gene>
<dbReference type="RefSeq" id="WP_188692932.1">
    <property type="nucleotide sequence ID" value="NZ_BMLY01000003.1"/>
</dbReference>
<proteinExistence type="predicted"/>
<sequence length="70" mass="7830">MQLPSFDRRLALEITSVLIVKCTLLWLAWHAWFAHPLAKDMNMPPQLVRQQILGAPASGPALRTPGETPK</sequence>
<evidence type="ECO:0000313" key="3">
    <source>
        <dbReference type="Proteomes" id="UP000621859"/>
    </source>
</evidence>
<dbReference type="InterPro" id="IPR054636">
    <property type="entry name" value="CydP"/>
</dbReference>
<evidence type="ECO:0000313" key="2">
    <source>
        <dbReference type="EMBL" id="GGP26273.1"/>
    </source>
</evidence>
<accession>A0ABQ2PLR7</accession>
<keyword evidence="1" id="KW-1133">Transmembrane helix</keyword>
<comment type="caution">
    <text evidence="2">The sequence shown here is derived from an EMBL/GenBank/DDBJ whole genome shotgun (WGS) entry which is preliminary data.</text>
</comment>
<keyword evidence="1" id="KW-0812">Transmembrane</keyword>
<dbReference type="EMBL" id="BMLY01000003">
    <property type="protein sequence ID" value="GGP26273.1"/>
    <property type="molecule type" value="Genomic_DNA"/>
</dbReference>
<reference evidence="3" key="1">
    <citation type="journal article" date="2019" name="Int. J. Syst. Evol. Microbiol.">
        <title>The Global Catalogue of Microorganisms (GCM) 10K type strain sequencing project: providing services to taxonomists for standard genome sequencing and annotation.</title>
        <authorList>
            <consortium name="The Broad Institute Genomics Platform"/>
            <consortium name="The Broad Institute Genome Sequencing Center for Infectious Disease"/>
            <person name="Wu L."/>
            <person name="Ma J."/>
        </authorList>
    </citation>
    <scope>NUCLEOTIDE SEQUENCE [LARGE SCALE GENOMIC DNA]</scope>
    <source>
        <strain evidence="3">CGMCC 1.8860</strain>
    </source>
</reference>
<dbReference type="NCBIfam" id="NF045611">
    <property type="entry name" value="small_CydP"/>
    <property type="match status" value="1"/>
</dbReference>